<comment type="caution">
    <text evidence="2">The sequence shown here is derived from an EMBL/GenBank/DDBJ whole genome shotgun (WGS) entry which is preliminary data.</text>
</comment>
<feature type="compositionally biased region" description="Low complexity" evidence="1">
    <location>
        <begin position="55"/>
        <end position="64"/>
    </location>
</feature>
<dbReference type="OrthoDB" id="3936003at2759"/>
<feature type="compositionally biased region" description="Basic residues" evidence="1">
    <location>
        <begin position="544"/>
        <end position="554"/>
    </location>
</feature>
<feature type="compositionally biased region" description="Polar residues" evidence="1">
    <location>
        <begin position="7"/>
        <end position="19"/>
    </location>
</feature>
<sequence>MDDDQVITPTAADQNDEVVTTTDTTISTTTAAQPRRSQRLIESQKDQAATPHVGARLPRAPRAPRSIDPVQRRKKAWPFKWETWRIEAVATQLSMSDPEAVERLRTTRLDDLWKSDPQQASLYEDALEVYDERARADQLDAIPSPEAGPSAQNNNMASPEAGAINSESTVSAPETQITFNGRPVASADLEAAMTLMSLRYGGNTQDYINYGASESSMGLQAFSSADAPTVTTSKSMPLDGIFETPVPNVTIERALSPLRIPQASDVPGISTRWKGKQPVTYPLSTYSRSSGAGLRVPAANDSQTVALTTSPKTDGTFDSNLKHANNISKALSTVSRVVIPPARSTKPASNFIPATSKPRSSRTSIIRKDVNKTPMEPPTTLRRSKRKITHDSENEDDVIDLTGHDRPASSKKPKASYKKEKTTEESPMLLRSKREVMRIKEDENDDSSSPEEVITMSNMALDGEVTQQRTLRRRSTRRIVHDSDDEAETFSTNIKNTAGSKKAKSEEVKESPVLRRTKRKLTRIDEDEDADFSLLDDDLPTPTRFKKSVKKAKKTAVDDFDDSSLEDGRPAPKSSKKAIDKSNKNFTEEDEDDDEDEEELDIVKKPKQATKKATLTLVHPPANLPLKAPDNTPGIPDGALALNEHFKKDAPCPPGVQLPINRTRTRWEWIPYNTRKVSNANFDWTDDQQRKDANRFRQQRIRRRLTEHGYIHDGRKNH</sequence>
<feature type="non-terminal residue" evidence="2">
    <location>
        <position position="718"/>
    </location>
</feature>
<feature type="compositionally biased region" description="Acidic residues" evidence="1">
    <location>
        <begin position="588"/>
        <end position="600"/>
    </location>
</feature>
<evidence type="ECO:0000313" key="3">
    <source>
        <dbReference type="Proteomes" id="UP000767238"/>
    </source>
</evidence>
<evidence type="ECO:0000256" key="1">
    <source>
        <dbReference type="SAM" id="MobiDB-lite"/>
    </source>
</evidence>
<accession>A0A9P8G9U4</accession>
<feature type="region of interest" description="Disordered" evidence="1">
    <location>
        <begin position="343"/>
        <end position="427"/>
    </location>
</feature>
<dbReference type="EMBL" id="JAHFYH010000107">
    <property type="protein sequence ID" value="KAH0212794.1"/>
    <property type="molecule type" value="Genomic_DNA"/>
</dbReference>
<reference evidence="2" key="2">
    <citation type="submission" date="2021-08" db="EMBL/GenBank/DDBJ databases">
        <authorList>
            <person name="Gostincar C."/>
            <person name="Sun X."/>
            <person name="Song Z."/>
            <person name="Gunde-Cimerman N."/>
        </authorList>
    </citation>
    <scope>NUCLEOTIDE SEQUENCE</scope>
    <source>
        <strain evidence="2">EXF-8016</strain>
    </source>
</reference>
<name>A0A9P8G9U4_AURME</name>
<feature type="compositionally biased region" description="Basic and acidic residues" evidence="1">
    <location>
        <begin position="577"/>
        <end position="587"/>
    </location>
</feature>
<protein>
    <submittedName>
        <fullName evidence="2">Uncharacterized protein</fullName>
    </submittedName>
</protein>
<feature type="compositionally biased region" description="Low complexity" evidence="1">
    <location>
        <begin position="20"/>
        <end position="30"/>
    </location>
</feature>
<reference evidence="2" key="1">
    <citation type="journal article" date="2021" name="J Fungi (Basel)">
        <title>Virulence traits and population genomics of the black yeast Aureobasidium melanogenum.</title>
        <authorList>
            <person name="Cernosa A."/>
            <person name="Sun X."/>
            <person name="Gostincar C."/>
            <person name="Fang C."/>
            <person name="Gunde-Cimerman N."/>
            <person name="Song Z."/>
        </authorList>
    </citation>
    <scope>NUCLEOTIDE SEQUENCE</scope>
    <source>
        <strain evidence="2">EXF-8016</strain>
    </source>
</reference>
<feature type="region of interest" description="Disordered" evidence="1">
    <location>
        <begin position="440"/>
        <end position="607"/>
    </location>
</feature>
<feature type="compositionally biased region" description="Acidic residues" evidence="1">
    <location>
        <begin position="525"/>
        <end position="539"/>
    </location>
</feature>
<organism evidence="2 3">
    <name type="scientific">Aureobasidium melanogenum</name>
    <name type="common">Aureobasidium pullulans var. melanogenum</name>
    <dbReference type="NCBI Taxonomy" id="46634"/>
    <lineage>
        <taxon>Eukaryota</taxon>
        <taxon>Fungi</taxon>
        <taxon>Dikarya</taxon>
        <taxon>Ascomycota</taxon>
        <taxon>Pezizomycotina</taxon>
        <taxon>Dothideomycetes</taxon>
        <taxon>Dothideomycetidae</taxon>
        <taxon>Dothideales</taxon>
        <taxon>Saccotheciaceae</taxon>
        <taxon>Aureobasidium</taxon>
    </lineage>
</organism>
<feature type="region of interest" description="Disordered" evidence="1">
    <location>
        <begin position="141"/>
        <end position="161"/>
    </location>
</feature>
<feature type="compositionally biased region" description="Polar residues" evidence="1">
    <location>
        <begin position="489"/>
        <end position="499"/>
    </location>
</feature>
<proteinExistence type="predicted"/>
<gene>
    <name evidence="2" type="ORF">KCV03_g9175</name>
</gene>
<dbReference type="Proteomes" id="UP000767238">
    <property type="component" value="Unassembled WGS sequence"/>
</dbReference>
<dbReference type="AlphaFoldDB" id="A0A9P8G9U4"/>
<evidence type="ECO:0000313" key="2">
    <source>
        <dbReference type="EMBL" id="KAH0212794.1"/>
    </source>
</evidence>
<feature type="region of interest" description="Disordered" evidence="1">
    <location>
        <begin position="1"/>
        <end position="71"/>
    </location>
</feature>
<feature type="compositionally biased region" description="Basic and acidic residues" evidence="1">
    <location>
        <begin position="503"/>
        <end position="513"/>
    </location>
</feature>